<dbReference type="OrthoDB" id="1898221at2759"/>
<dbReference type="AlphaFoldDB" id="A0A1G4IT88"/>
<protein>
    <submittedName>
        <fullName evidence="7">LAMI_0B00672g1_1</fullName>
    </submittedName>
</protein>
<keyword evidence="8" id="KW-1185">Reference proteome</keyword>
<dbReference type="PANTHER" id="PTHR10989">
    <property type="entry name" value="ANDROGEN-INDUCED PROTEIN 1-RELATED"/>
    <property type="match status" value="1"/>
</dbReference>
<feature type="transmembrane region" description="Helical" evidence="5">
    <location>
        <begin position="117"/>
        <end position="135"/>
    </location>
</feature>
<evidence type="ECO:0000256" key="5">
    <source>
        <dbReference type="SAM" id="Phobius"/>
    </source>
</evidence>
<name>A0A1G4IT88_9SACH</name>
<comment type="subcellular location">
    <subcellularLocation>
        <location evidence="1">Endomembrane system</location>
        <topology evidence="1">Multi-pass membrane protein</topology>
    </subcellularLocation>
</comment>
<dbReference type="EMBL" id="LT598464">
    <property type="protein sequence ID" value="SCU80063.1"/>
    <property type="molecule type" value="Genomic_DNA"/>
</dbReference>
<dbReference type="GO" id="GO:0012505">
    <property type="term" value="C:endomembrane system"/>
    <property type="evidence" value="ECO:0007669"/>
    <property type="project" value="UniProtKB-SubCell"/>
</dbReference>
<keyword evidence="4 5" id="KW-0472">Membrane</keyword>
<dbReference type="InterPro" id="IPR006838">
    <property type="entry name" value="ADTRP_AIG1"/>
</dbReference>
<feature type="transmembrane region" description="Helical" evidence="5">
    <location>
        <begin position="147"/>
        <end position="163"/>
    </location>
</feature>
<feature type="chain" id="PRO_5009235734" evidence="6">
    <location>
        <begin position="20"/>
        <end position="225"/>
    </location>
</feature>
<evidence type="ECO:0000256" key="1">
    <source>
        <dbReference type="ARBA" id="ARBA00004127"/>
    </source>
</evidence>
<sequence length="225" mass="25292">MSRISLAINLLCFCTSSWGLWQATKVQLPASLAQAGHKQFLTNLSVAATLCNNICYFIAFLPPKRITSPRLRYVARQLTLPVALVLETVVAVIYWPLRLFFLPLIMHGVKDGSRMPLSLKVDCALHLYPALYLAADYFFASLEPFQITKLAAWLIITALGFGYKRYLEILIDTDAGDVYPYPFLDVAEPYRSGIFVIVTAAAWSIFCVYRKIHRGHAKVIGKKAE</sequence>
<reference evidence="7 8" key="1">
    <citation type="submission" date="2016-03" db="EMBL/GenBank/DDBJ databases">
        <authorList>
            <person name="Devillers H."/>
        </authorList>
    </citation>
    <scope>NUCLEOTIDE SEQUENCE [LARGE SCALE GENOMIC DNA]</scope>
    <source>
        <strain evidence="7">CBS 11717</strain>
    </source>
</reference>
<feature type="transmembrane region" description="Helical" evidence="5">
    <location>
        <begin position="190"/>
        <end position="209"/>
    </location>
</feature>
<gene>
    <name evidence="7" type="ORF">LAMI_0B00672G</name>
</gene>
<evidence type="ECO:0000313" key="8">
    <source>
        <dbReference type="Proteomes" id="UP000191024"/>
    </source>
</evidence>
<evidence type="ECO:0000256" key="6">
    <source>
        <dbReference type="SAM" id="SignalP"/>
    </source>
</evidence>
<organism evidence="7 8">
    <name type="scientific">Lachancea mirantina</name>
    <dbReference type="NCBI Taxonomy" id="1230905"/>
    <lineage>
        <taxon>Eukaryota</taxon>
        <taxon>Fungi</taxon>
        <taxon>Dikarya</taxon>
        <taxon>Ascomycota</taxon>
        <taxon>Saccharomycotina</taxon>
        <taxon>Saccharomycetes</taxon>
        <taxon>Saccharomycetales</taxon>
        <taxon>Saccharomycetaceae</taxon>
        <taxon>Lachancea</taxon>
    </lineage>
</organism>
<keyword evidence="2 5" id="KW-0812">Transmembrane</keyword>
<feature type="signal peptide" evidence="6">
    <location>
        <begin position="1"/>
        <end position="19"/>
    </location>
</feature>
<evidence type="ECO:0000256" key="4">
    <source>
        <dbReference type="ARBA" id="ARBA00023136"/>
    </source>
</evidence>
<evidence type="ECO:0000256" key="3">
    <source>
        <dbReference type="ARBA" id="ARBA00022989"/>
    </source>
</evidence>
<keyword evidence="3 5" id="KW-1133">Transmembrane helix</keyword>
<keyword evidence="6" id="KW-0732">Signal</keyword>
<evidence type="ECO:0000313" key="7">
    <source>
        <dbReference type="EMBL" id="SCU80063.1"/>
    </source>
</evidence>
<feature type="transmembrane region" description="Helical" evidence="5">
    <location>
        <begin position="43"/>
        <end position="61"/>
    </location>
</feature>
<dbReference type="Pfam" id="PF04750">
    <property type="entry name" value="Far-17a_AIG1"/>
    <property type="match status" value="1"/>
</dbReference>
<feature type="transmembrane region" description="Helical" evidence="5">
    <location>
        <begin position="73"/>
        <end position="97"/>
    </location>
</feature>
<dbReference type="PANTHER" id="PTHR10989:SF16">
    <property type="entry name" value="AT02829P-RELATED"/>
    <property type="match status" value="1"/>
</dbReference>
<proteinExistence type="predicted"/>
<dbReference type="GO" id="GO:0016020">
    <property type="term" value="C:membrane"/>
    <property type="evidence" value="ECO:0007669"/>
    <property type="project" value="InterPro"/>
</dbReference>
<evidence type="ECO:0000256" key="2">
    <source>
        <dbReference type="ARBA" id="ARBA00022692"/>
    </source>
</evidence>
<accession>A0A1G4IT88</accession>
<dbReference type="Proteomes" id="UP000191024">
    <property type="component" value="Chromosome B"/>
</dbReference>